<evidence type="ECO:0000313" key="9">
    <source>
        <dbReference type="EMBL" id="MFC1403271.1"/>
    </source>
</evidence>
<keyword evidence="9" id="KW-0645">Protease</keyword>
<dbReference type="Gene3D" id="1.20.1540.10">
    <property type="entry name" value="Rhomboid-like"/>
    <property type="match status" value="1"/>
</dbReference>
<keyword evidence="10" id="KW-1185">Reference proteome</keyword>
<evidence type="ECO:0000256" key="4">
    <source>
        <dbReference type="ARBA" id="ARBA00022801"/>
    </source>
</evidence>
<dbReference type="CDD" id="cd19756">
    <property type="entry name" value="Bbox2"/>
    <property type="match status" value="1"/>
</dbReference>
<reference evidence="9 10" key="1">
    <citation type="submission" date="2024-09" db="EMBL/GenBank/DDBJ databases">
        <authorList>
            <person name="Lee S.D."/>
        </authorList>
    </citation>
    <scope>NUCLEOTIDE SEQUENCE [LARGE SCALE GENOMIC DNA]</scope>
    <source>
        <strain evidence="9 10">N1-5</strain>
    </source>
</reference>
<organism evidence="9 10">
    <name type="scientific">Streptacidiphilus cavernicola</name>
    <dbReference type="NCBI Taxonomy" id="3342716"/>
    <lineage>
        <taxon>Bacteria</taxon>
        <taxon>Bacillati</taxon>
        <taxon>Actinomycetota</taxon>
        <taxon>Actinomycetes</taxon>
        <taxon>Kitasatosporales</taxon>
        <taxon>Streptomycetaceae</taxon>
        <taxon>Streptacidiphilus</taxon>
    </lineage>
</organism>
<comment type="similarity">
    <text evidence="2">Belongs to the peptidase S54 family.</text>
</comment>
<sequence length="286" mass="30479">MLSDQPAPSDRPQAHTLPDCYRHPGRETGVSCTRCGRPVCPECRVEAAVGFQCRECVHGGNTAVREARTEFGGRLVGDRALVTKILIGINVVVWVLGWKVLDANQLDHLYMWGNGVADGQWYRMITSVFFHTAILHIAMNMWSLWVLGPPLEQLLGRWRFLALYLVSGLAGSALQLIAAPDTAALGASGAIFGLLGALLVIQRRRGFSLGPIVAIVVVNLVATFSIPGISWEAHVGGLVGGLLIGFGLAHAPASPPRRRALVQAGSVLVVFVLVLVATLVGVAAIS</sequence>
<proteinExistence type="inferred from homology"/>
<accession>A0ABV6UPA3</accession>
<dbReference type="RefSeq" id="WP_030254389.1">
    <property type="nucleotide sequence ID" value="NZ_JBHEZZ010000009.1"/>
</dbReference>
<evidence type="ECO:0000256" key="7">
    <source>
        <dbReference type="SAM" id="Phobius"/>
    </source>
</evidence>
<evidence type="ECO:0000256" key="2">
    <source>
        <dbReference type="ARBA" id="ARBA00009045"/>
    </source>
</evidence>
<keyword evidence="3 7" id="KW-0812">Transmembrane</keyword>
<gene>
    <name evidence="9" type="ORF">ACEZDJ_18435</name>
</gene>
<dbReference type="PANTHER" id="PTHR43731:SF14">
    <property type="entry name" value="PRESENILIN-ASSOCIATED RHOMBOID-LIKE PROTEIN, MITOCHONDRIAL"/>
    <property type="match status" value="1"/>
</dbReference>
<feature type="domain" description="Peptidase S54 rhomboid" evidence="8">
    <location>
        <begin position="119"/>
        <end position="249"/>
    </location>
</feature>
<dbReference type="PANTHER" id="PTHR43731">
    <property type="entry name" value="RHOMBOID PROTEASE"/>
    <property type="match status" value="1"/>
</dbReference>
<feature type="transmembrane region" description="Helical" evidence="7">
    <location>
        <begin position="260"/>
        <end position="285"/>
    </location>
</feature>
<keyword evidence="5 7" id="KW-1133">Transmembrane helix</keyword>
<dbReference type="Pfam" id="PF01694">
    <property type="entry name" value="Rhomboid"/>
    <property type="match status" value="1"/>
</dbReference>
<keyword evidence="4 9" id="KW-0378">Hydrolase</keyword>
<evidence type="ECO:0000256" key="6">
    <source>
        <dbReference type="ARBA" id="ARBA00023136"/>
    </source>
</evidence>
<keyword evidence="6 7" id="KW-0472">Membrane</keyword>
<dbReference type="EMBL" id="JBHEZZ010000009">
    <property type="protein sequence ID" value="MFC1403271.1"/>
    <property type="molecule type" value="Genomic_DNA"/>
</dbReference>
<dbReference type="Proteomes" id="UP001592528">
    <property type="component" value="Unassembled WGS sequence"/>
</dbReference>
<dbReference type="InterPro" id="IPR050925">
    <property type="entry name" value="Rhomboid_protease_S54"/>
</dbReference>
<feature type="transmembrane region" description="Helical" evidence="7">
    <location>
        <begin position="208"/>
        <end position="229"/>
    </location>
</feature>
<evidence type="ECO:0000313" key="10">
    <source>
        <dbReference type="Proteomes" id="UP001592528"/>
    </source>
</evidence>
<protein>
    <submittedName>
        <fullName evidence="9">Rhomboid family intramembrane serine protease</fullName>
        <ecNumber evidence="9">3.4.21.-</ecNumber>
    </submittedName>
</protein>
<feature type="transmembrane region" description="Helical" evidence="7">
    <location>
        <begin position="121"/>
        <end position="148"/>
    </location>
</feature>
<dbReference type="EC" id="3.4.21.-" evidence="9"/>
<comment type="caution">
    <text evidence="9">The sequence shown here is derived from an EMBL/GenBank/DDBJ whole genome shotgun (WGS) entry which is preliminary data.</text>
</comment>
<feature type="transmembrane region" description="Helical" evidence="7">
    <location>
        <begin position="235"/>
        <end position="253"/>
    </location>
</feature>
<evidence type="ECO:0000259" key="8">
    <source>
        <dbReference type="Pfam" id="PF01694"/>
    </source>
</evidence>
<feature type="transmembrane region" description="Helical" evidence="7">
    <location>
        <begin position="160"/>
        <end position="177"/>
    </location>
</feature>
<dbReference type="GO" id="GO:0008233">
    <property type="term" value="F:peptidase activity"/>
    <property type="evidence" value="ECO:0007669"/>
    <property type="project" value="UniProtKB-KW"/>
</dbReference>
<feature type="transmembrane region" description="Helical" evidence="7">
    <location>
        <begin position="81"/>
        <end position="101"/>
    </location>
</feature>
<dbReference type="GO" id="GO:0006508">
    <property type="term" value="P:proteolysis"/>
    <property type="evidence" value="ECO:0007669"/>
    <property type="project" value="UniProtKB-KW"/>
</dbReference>
<comment type="subcellular location">
    <subcellularLocation>
        <location evidence="1">Membrane</location>
        <topology evidence="1">Multi-pass membrane protein</topology>
    </subcellularLocation>
</comment>
<feature type="transmembrane region" description="Helical" evidence="7">
    <location>
        <begin position="183"/>
        <end position="201"/>
    </location>
</feature>
<evidence type="ECO:0000256" key="3">
    <source>
        <dbReference type="ARBA" id="ARBA00022692"/>
    </source>
</evidence>
<dbReference type="SUPFAM" id="SSF144091">
    <property type="entry name" value="Rhomboid-like"/>
    <property type="match status" value="1"/>
</dbReference>
<dbReference type="InterPro" id="IPR022764">
    <property type="entry name" value="Peptidase_S54_rhomboid_dom"/>
</dbReference>
<dbReference type="InterPro" id="IPR035952">
    <property type="entry name" value="Rhomboid-like_sf"/>
</dbReference>
<evidence type="ECO:0000256" key="1">
    <source>
        <dbReference type="ARBA" id="ARBA00004141"/>
    </source>
</evidence>
<name>A0ABV6UPA3_9ACTN</name>
<evidence type="ECO:0000256" key="5">
    <source>
        <dbReference type="ARBA" id="ARBA00022989"/>
    </source>
</evidence>